<feature type="region of interest" description="Disordered" evidence="14">
    <location>
        <begin position="1033"/>
        <end position="1061"/>
    </location>
</feature>
<feature type="compositionally biased region" description="Polar residues" evidence="14">
    <location>
        <begin position="1393"/>
        <end position="1412"/>
    </location>
</feature>
<feature type="region of interest" description="Disordered" evidence="14">
    <location>
        <begin position="1201"/>
        <end position="1496"/>
    </location>
</feature>
<evidence type="ECO:0000313" key="19">
    <source>
        <dbReference type="Proteomes" id="UP000007963"/>
    </source>
</evidence>
<evidence type="ECO:0000256" key="7">
    <source>
        <dbReference type="ARBA" id="ARBA00022824"/>
    </source>
</evidence>
<evidence type="ECO:0000256" key="2">
    <source>
        <dbReference type="ARBA" id="ARBA00007948"/>
    </source>
</evidence>
<dbReference type="InterPro" id="IPR036028">
    <property type="entry name" value="SH3-like_dom_sf"/>
</dbReference>
<evidence type="ECO:0000256" key="8">
    <source>
        <dbReference type="ARBA" id="ARBA00023136"/>
    </source>
</evidence>
<dbReference type="Pfam" id="PF24081">
    <property type="entry name" value="PH_SLA1"/>
    <property type="match status" value="1"/>
</dbReference>
<feature type="chain" id="PRO_5004170870" description="Endoplasmic reticulum lectin" evidence="15">
    <location>
        <begin position="24"/>
        <end position="1496"/>
    </location>
</feature>
<dbReference type="PRINTS" id="PR00452">
    <property type="entry name" value="SH3DOMAIN"/>
</dbReference>
<dbReference type="SMART" id="SM00326">
    <property type="entry name" value="SH3"/>
    <property type="match status" value="2"/>
</dbReference>
<dbReference type="InterPro" id="IPR012913">
    <property type="entry name" value="OS9-like_dom"/>
</dbReference>
<keyword evidence="9" id="KW-1015">Disulfide bond</keyword>
<dbReference type="Proteomes" id="UP000007963">
    <property type="component" value="Unassembled WGS sequence"/>
</dbReference>
<dbReference type="PROSITE" id="PS51914">
    <property type="entry name" value="MRH"/>
    <property type="match status" value="1"/>
</dbReference>
<feature type="region of interest" description="Disordered" evidence="14">
    <location>
        <begin position="1156"/>
        <end position="1187"/>
    </location>
</feature>
<comment type="similarity">
    <text evidence="3 13">Belongs to the OS-9 family.</text>
</comment>
<feature type="region of interest" description="Disordered" evidence="14">
    <location>
        <begin position="209"/>
        <end position="245"/>
    </location>
</feature>
<comment type="subunit">
    <text evidence="11">Interacts with missfolded ER lumenal proteins.</text>
</comment>
<proteinExistence type="inferred from homology"/>
<dbReference type="FunFam" id="2.30.30.40:FF:000256">
    <property type="entry name" value="Actin cytoskeleton-regulatory complex protein SLA1"/>
    <property type="match status" value="1"/>
</dbReference>
<feature type="compositionally biased region" description="Basic and acidic residues" evidence="14">
    <location>
        <begin position="936"/>
        <end position="962"/>
    </location>
</feature>
<feature type="domain" description="SH3" evidence="16">
    <location>
        <begin position="849"/>
        <end position="911"/>
    </location>
</feature>
<dbReference type="InterPro" id="IPR013761">
    <property type="entry name" value="SAM/pointed_sf"/>
</dbReference>
<dbReference type="Gene3D" id="2.70.130.10">
    <property type="entry name" value="Mannose-6-phosphate receptor binding domain"/>
    <property type="match status" value="1"/>
</dbReference>
<dbReference type="CDD" id="cd11775">
    <property type="entry name" value="SH3_Sla1p_3"/>
    <property type="match status" value="1"/>
</dbReference>
<dbReference type="RefSeq" id="XP_001210164.1">
    <property type="nucleotide sequence ID" value="XM_001210164.1"/>
</dbReference>
<dbReference type="STRING" id="341663.Q0D1V6"/>
<evidence type="ECO:0000256" key="1">
    <source>
        <dbReference type="ARBA" id="ARBA00004367"/>
    </source>
</evidence>
<feature type="compositionally biased region" description="Gly residues" evidence="14">
    <location>
        <begin position="1156"/>
        <end position="1165"/>
    </location>
</feature>
<evidence type="ECO:0000259" key="16">
    <source>
        <dbReference type="PROSITE" id="PS50002"/>
    </source>
</evidence>
<organism evidence="18 19">
    <name type="scientific">Aspergillus terreus (strain NIH 2624 / FGSC A1156)</name>
    <dbReference type="NCBI Taxonomy" id="341663"/>
    <lineage>
        <taxon>Eukaryota</taxon>
        <taxon>Fungi</taxon>
        <taxon>Dikarya</taxon>
        <taxon>Ascomycota</taxon>
        <taxon>Pezizomycotina</taxon>
        <taxon>Eurotiomycetes</taxon>
        <taxon>Eurotiomycetidae</taxon>
        <taxon>Eurotiales</taxon>
        <taxon>Aspergillaceae</taxon>
        <taxon>Aspergillus</taxon>
        <taxon>Aspergillus subgen. Circumdati</taxon>
    </lineage>
</organism>
<dbReference type="GO" id="GO:0043130">
    <property type="term" value="F:ubiquitin binding"/>
    <property type="evidence" value="ECO:0007669"/>
    <property type="project" value="InterPro"/>
</dbReference>
<dbReference type="Gene3D" id="1.10.150.50">
    <property type="entry name" value="Transcription Factor, Ets-1"/>
    <property type="match status" value="1"/>
</dbReference>
<dbReference type="GO" id="GO:0005788">
    <property type="term" value="C:endoplasmic reticulum lumen"/>
    <property type="evidence" value="ECO:0007669"/>
    <property type="project" value="UniProtKB-UniRule"/>
</dbReference>
<dbReference type="GO" id="GO:0030674">
    <property type="term" value="F:protein-macromolecule adaptor activity"/>
    <property type="evidence" value="ECO:0007669"/>
    <property type="project" value="InterPro"/>
</dbReference>
<dbReference type="OMA" id="FMAQGED"/>
<dbReference type="OrthoDB" id="448954at2759"/>
<feature type="compositionally biased region" description="Polar residues" evidence="14">
    <location>
        <begin position="1351"/>
        <end position="1373"/>
    </location>
</feature>
<dbReference type="Pfam" id="PF07915">
    <property type="entry name" value="PRKCSH"/>
    <property type="match status" value="1"/>
</dbReference>
<dbReference type="FunFam" id="2.70.130.10:FF:000025">
    <property type="entry name" value="Protein OS-9 homolog"/>
    <property type="match status" value="1"/>
</dbReference>
<evidence type="ECO:0000256" key="3">
    <source>
        <dbReference type="ARBA" id="ARBA00009918"/>
    </source>
</evidence>
<dbReference type="InterPro" id="IPR001452">
    <property type="entry name" value="SH3_domain"/>
</dbReference>
<keyword evidence="7 13" id="KW-0256">Endoplasmic reticulum</keyword>
<feature type="compositionally biased region" description="Pro residues" evidence="14">
    <location>
        <begin position="1434"/>
        <end position="1444"/>
    </location>
</feature>
<dbReference type="VEuPathDB" id="FungiDB:ATEG_00078"/>
<accession>Q0D1V6</accession>
<dbReference type="InterPro" id="IPR044865">
    <property type="entry name" value="MRH_dom"/>
</dbReference>
<dbReference type="InterPro" id="IPR007131">
    <property type="entry name" value="SHD1"/>
</dbReference>
<dbReference type="InterPro" id="IPR045149">
    <property type="entry name" value="OS-9-like"/>
</dbReference>
<dbReference type="GO" id="GO:0030970">
    <property type="term" value="P:retrograde protein transport, ER to cytosol"/>
    <property type="evidence" value="ECO:0007669"/>
    <property type="project" value="TreeGrafter"/>
</dbReference>
<gene>
    <name evidence="18" type="ORF">ATEG_00078</name>
</gene>
<dbReference type="PANTHER" id="PTHR15414">
    <property type="entry name" value="OS-9-RELATED"/>
    <property type="match status" value="1"/>
</dbReference>
<feature type="compositionally biased region" description="Pro residues" evidence="14">
    <location>
        <begin position="675"/>
        <end position="684"/>
    </location>
</feature>
<evidence type="ECO:0000256" key="4">
    <source>
        <dbReference type="ARBA" id="ARBA00022443"/>
    </source>
</evidence>
<comment type="subcellular location">
    <subcellularLocation>
        <location evidence="1 13">Endoplasmic reticulum membrane</location>
        <topology evidence="1 13">Peripheral membrane protein</topology>
        <orientation evidence="1 13">Lumenal side</orientation>
    </subcellularLocation>
</comment>
<evidence type="ECO:0000256" key="11">
    <source>
        <dbReference type="ARBA" id="ARBA00063653"/>
    </source>
</evidence>
<feature type="compositionally biased region" description="Acidic residues" evidence="14">
    <location>
        <begin position="459"/>
        <end position="468"/>
    </location>
</feature>
<keyword evidence="4 12" id="KW-0728">SH3 domain</keyword>
<dbReference type="InterPro" id="IPR056996">
    <property type="entry name" value="PH_SLA1"/>
</dbReference>
<feature type="signal peptide" evidence="15">
    <location>
        <begin position="1"/>
        <end position="23"/>
    </location>
</feature>
<dbReference type="InterPro" id="IPR009011">
    <property type="entry name" value="Man6P_isomerase_rcpt-bd_dom_sf"/>
</dbReference>
<evidence type="ECO:0000256" key="12">
    <source>
        <dbReference type="PROSITE-ProRule" id="PRU00192"/>
    </source>
</evidence>
<feature type="compositionally biased region" description="Pro residues" evidence="14">
    <location>
        <begin position="589"/>
        <end position="605"/>
    </location>
</feature>
<keyword evidence="5 15" id="KW-0732">Signal</keyword>
<dbReference type="Pfam" id="PF03983">
    <property type="entry name" value="SHD1"/>
    <property type="match status" value="1"/>
</dbReference>
<dbReference type="Pfam" id="PF00018">
    <property type="entry name" value="SH3_1"/>
    <property type="match status" value="2"/>
</dbReference>
<name>Q0D1V6_ASPTN</name>
<dbReference type="Gene3D" id="2.30.30.700">
    <property type="entry name" value="SLA1 homology domain 1"/>
    <property type="match status" value="1"/>
</dbReference>
<feature type="compositionally biased region" description="Acidic residues" evidence="14">
    <location>
        <begin position="500"/>
        <end position="509"/>
    </location>
</feature>
<feature type="compositionally biased region" description="Low complexity" evidence="14">
    <location>
        <begin position="1374"/>
        <end position="1388"/>
    </location>
</feature>
<evidence type="ECO:0000313" key="18">
    <source>
        <dbReference type="EMBL" id="EAU38724.1"/>
    </source>
</evidence>
<protein>
    <recommendedName>
        <fullName evidence="13">Endoplasmic reticulum lectin</fullName>
    </recommendedName>
    <alternativeName>
        <fullName evidence="13">Protein OS-9</fullName>
    </alternativeName>
    <alternativeName>
        <fullName evidence="13">Protein OS-9 homolog</fullName>
    </alternativeName>
</protein>
<feature type="compositionally biased region" description="Polar residues" evidence="14">
    <location>
        <begin position="1486"/>
        <end position="1496"/>
    </location>
</feature>
<evidence type="ECO:0000256" key="13">
    <source>
        <dbReference type="RuleBase" id="RU369099"/>
    </source>
</evidence>
<evidence type="ECO:0000259" key="17">
    <source>
        <dbReference type="PROSITE" id="PS51914"/>
    </source>
</evidence>
<evidence type="ECO:0000256" key="6">
    <source>
        <dbReference type="ARBA" id="ARBA00022734"/>
    </source>
</evidence>
<dbReference type="GO" id="GO:0030968">
    <property type="term" value="P:endoplasmic reticulum unfolded protein response"/>
    <property type="evidence" value="ECO:0007669"/>
    <property type="project" value="UniProtKB-UniRule"/>
</dbReference>
<dbReference type="EMBL" id="CH476594">
    <property type="protein sequence ID" value="EAU38724.1"/>
    <property type="molecule type" value="Genomic_DNA"/>
</dbReference>
<feature type="compositionally biased region" description="Low complexity" evidence="14">
    <location>
        <begin position="230"/>
        <end position="240"/>
    </location>
</feature>
<keyword evidence="8 13" id="KW-0472">Membrane</keyword>
<feature type="compositionally biased region" description="Basic and acidic residues" evidence="14">
    <location>
        <begin position="713"/>
        <end position="724"/>
    </location>
</feature>
<feature type="compositionally biased region" description="Basic and acidic residues" evidence="14">
    <location>
        <begin position="970"/>
        <end position="981"/>
    </location>
</feature>
<feature type="compositionally biased region" description="Polar residues" evidence="14">
    <location>
        <begin position="71"/>
        <end position="88"/>
    </location>
</feature>
<keyword evidence="6 13" id="KW-0430">Lectin</keyword>
<dbReference type="GO" id="GO:0008092">
    <property type="term" value="F:cytoskeletal protein binding"/>
    <property type="evidence" value="ECO:0007669"/>
    <property type="project" value="InterPro"/>
</dbReference>
<dbReference type="GO" id="GO:0042802">
    <property type="term" value="F:identical protein binding"/>
    <property type="evidence" value="ECO:0007669"/>
    <property type="project" value="InterPro"/>
</dbReference>
<dbReference type="GO" id="GO:0005789">
    <property type="term" value="C:endoplasmic reticulum membrane"/>
    <property type="evidence" value="ECO:0007669"/>
    <property type="project" value="UniProtKB-SubCell"/>
</dbReference>
<feature type="compositionally biased region" description="Pro residues" evidence="14">
    <location>
        <begin position="1206"/>
        <end position="1217"/>
    </location>
</feature>
<feature type="domain" description="SH3" evidence="16">
    <location>
        <begin position="526"/>
        <end position="596"/>
    </location>
</feature>
<reference evidence="19" key="1">
    <citation type="submission" date="2005-09" db="EMBL/GenBank/DDBJ databases">
        <title>Annotation of the Aspergillus terreus NIH2624 genome.</title>
        <authorList>
            <person name="Birren B.W."/>
            <person name="Lander E.S."/>
            <person name="Galagan J.E."/>
            <person name="Nusbaum C."/>
            <person name="Devon K."/>
            <person name="Henn M."/>
            <person name="Ma L.-J."/>
            <person name="Jaffe D.B."/>
            <person name="Butler J."/>
            <person name="Alvarez P."/>
            <person name="Gnerre S."/>
            <person name="Grabherr M."/>
            <person name="Kleber M."/>
            <person name="Mauceli E.W."/>
            <person name="Brockman W."/>
            <person name="Rounsley S."/>
            <person name="Young S.K."/>
            <person name="LaButti K."/>
            <person name="Pushparaj V."/>
            <person name="DeCaprio D."/>
            <person name="Crawford M."/>
            <person name="Koehrsen M."/>
            <person name="Engels R."/>
            <person name="Montgomery P."/>
            <person name="Pearson M."/>
            <person name="Howarth C."/>
            <person name="Larson L."/>
            <person name="Luoma S."/>
            <person name="White J."/>
            <person name="Alvarado L."/>
            <person name="Kodira C.D."/>
            <person name="Zeng Q."/>
            <person name="Oleary S."/>
            <person name="Yandava C."/>
            <person name="Denning D.W."/>
            <person name="Nierman W.C."/>
            <person name="Milne T."/>
            <person name="Madden K."/>
        </authorList>
    </citation>
    <scope>NUCLEOTIDE SEQUENCE [LARGE SCALE GENOMIC DNA]</scope>
    <source>
        <strain evidence="19">NIH 2624 / FGSC A1156</strain>
    </source>
</reference>
<feature type="compositionally biased region" description="Low complexity" evidence="14">
    <location>
        <begin position="691"/>
        <end position="701"/>
    </location>
</feature>
<feature type="compositionally biased region" description="Low complexity" evidence="14">
    <location>
        <begin position="1218"/>
        <end position="1269"/>
    </location>
</feature>
<dbReference type="SUPFAM" id="SSF50911">
    <property type="entry name" value="Mannose 6-phosphate receptor domain"/>
    <property type="match status" value="1"/>
</dbReference>
<dbReference type="SUPFAM" id="SSF50044">
    <property type="entry name" value="SH3-domain"/>
    <property type="match status" value="2"/>
</dbReference>
<evidence type="ECO:0000256" key="9">
    <source>
        <dbReference type="ARBA" id="ARBA00023157"/>
    </source>
</evidence>
<feature type="compositionally biased region" description="Basic and acidic residues" evidence="14">
    <location>
        <begin position="1033"/>
        <end position="1056"/>
    </location>
</feature>
<feature type="region of interest" description="Disordered" evidence="14">
    <location>
        <begin position="452"/>
        <end position="519"/>
    </location>
</feature>
<feature type="region of interest" description="Disordered" evidence="14">
    <location>
        <begin position="936"/>
        <end position="981"/>
    </location>
</feature>
<feature type="compositionally biased region" description="Polar residues" evidence="14">
    <location>
        <begin position="1310"/>
        <end position="1319"/>
    </location>
</feature>
<comment type="function">
    <text evidence="10 13">Lectin involved in the quality control of the secretory pathway. As a member of the endoplasmic reticulum-associated degradation lumenal (ERAD-L) surveillance system, targets misfolded endoplasmic reticulum lumenal glycoproteins for degradation.</text>
</comment>
<feature type="compositionally biased region" description="Basic and acidic residues" evidence="14">
    <location>
        <begin position="134"/>
        <end position="144"/>
    </location>
</feature>
<dbReference type="PANTHER" id="PTHR15414:SF0">
    <property type="entry name" value="ENDOPLASMIC RETICULUM LECTIN 1"/>
    <property type="match status" value="1"/>
</dbReference>
<evidence type="ECO:0000256" key="5">
    <source>
        <dbReference type="ARBA" id="ARBA00022729"/>
    </source>
</evidence>
<feature type="domain" description="MRH" evidence="17">
    <location>
        <begin position="160"/>
        <end position="310"/>
    </location>
</feature>
<feature type="region of interest" description="Disordered" evidence="14">
    <location>
        <begin position="559"/>
        <end position="740"/>
    </location>
</feature>
<evidence type="ECO:0000256" key="10">
    <source>
        <dbReference type="ARBA" id="ARBA00057311"/>
    </source>
</evidence>
<sequence>MGRQNRILASLLVLACTSSSAWANKKAFNIHDDLLAFPQFQVLFPDEYILESQAQELLRTQAASPIHDNHGQQQPLSEQKSTQVYTEDSSTEPHPPHDTTPELTYEEMILDDRRFFCQIPRVETNDNRTNGSEHASEADEKRELARATDRGMELLREMEGKCMYYVSGWWSYSFCYKKQVKQFHALPSGSGIPNYPPMEDPTTLSFILGKFPNADHDDEDDAEPERRKSSSTSSSSSSTTDVAELQTKGGSRYLVQHLRGGTRCDLTGRDRRIEVQFHCHPQSTDRIGWIKELTTCSYLMVIYTPRLCNDVAFQPPQQDEVHSIECREVLSAEQVPEWEAMRDYHLAQQLVDAAAAATPEFPIVGDIEVGAQRLVGTEGKEIEKGRVASAGEEKVDVVAKRENGEVQSLSREELEKFDLDPKKIEDLRKRLEELAQGKDWTLEMVTANGERGLRGIVTTDDDSDDEDARESAQGEDAGGDEGTATENPSQETAPKRETPQADEEEEGSEEIFKDELLENVTAPNMGFLGIYTAIYDYQPQAQGELELREGDLLYVLEKSAEDDWWKAKKKAERDDEDEPEEETSHAPAPSVPSPPPAEPSPPSLPQRPAAVPTEEPNGAPATSPIDTVQNPAAAAIADIIHKQHAAAPEPEPARTVPPPPQPSYEPEDDYHREPSPPPPTLPRRPPSEHVASPVSAESPASPSLPPRPQLGGRPERGHVKESPPDNRVGQPTPRSPSGYHIYNINEMVEVMGKRKKMPTTLGINIATGTIFISPERDGDMQEWTADKLTNYSLEEKHVFVDLVRPSKSVDFHAGAKDTAREIVAALGEISGAYRAEGLKEIIAAGSGGGAKKKGQVLYDFMAQGDDEVTVAVGDEVVVLDDTKSEEWWMVRRMKNGKEGVVPSSYVEITGLLSPPPPAARIESGLSAVERNRLEEARLAKEASRKSRTDSMESRGVEAQHQKRESRHKSKPDPTKTRSWTDRTKTFTVEAQFIGLQDGKIHLHKMNGVKIAVPIAKMSIEDLEYVEKMTGESLDEDKPLSDIRRRSQSQREAEKPKKAAAGASFQQSDYDWFDFFLKAGVGPHQCERYAQNFVKDSMDESVLPDITPEVLRTLGLKEGDILRVMRYLDNQYGRTGAKSKLRNVSFGGEEVIGNGEDGGLFAGPGGMLRNNTRKGRPAPAVQTGDPPVQKQLTGAMADLSLLTNHPPLQPQPSQPPAPQATAAPAIQPQLTAVPAAQPQQPQQTGATPGFFSQLGQPAQQQQPLQNAAQGFSPQATGFQQASRQRPQPPPQALGSNTLLPPPPQRPLSAPQNFPQQSSTFGPPPLQPQLTGLPQVGPPVAPPGQSLAELHQQRFQPNLQPQPTGPQGSSHSLNFGIQQQQTGFQGLAPQPNGALVSSSRNPQQPMQDTASTLSFPRPCSISHPGRNGVSSVPFNASPPPVPPIPQQPTAAPLQPQKTGPAPPVRFGVKPDAPKKLAPQPTGMRANLAQATPSNPFGF</sequence>
<dbReference type="PROSITE" id="PS50002">
    <property type="entry name" value="SH3"/>
    <property type="match status" value="2"/>
</dbReference>
<comment type="similarity">
    <text evidence="2">Belongs to the SLA1 family.</text>
</comment>
<dbReference type="eggNOG" id="KOG3394">
    <property type="taxonomic scope" value="Eukaryota"/>
</dbReference>
<evidence type="ECO:0000256" key="15">
    <source>
        <dbReference type="SAM" id="SignalP"/>
    </source>
</evidence>
<dbReference type="InterPro" id="IPR035821">
    <property type="entry name" value="Sla1_SH3_3"/>
</dbReference>
<dbReference type="GO" id="GO:0030246">
    <property type="term" value="F:carbohydrate binding"/>
    <property type="evidence" value="ECO:0007669"/>
    <property type="project" value="UniProtKB-UniRule"/>
</dbReference>
<feature type="region of interest" description="Disordered" evidence="14">
    <location>
        <begin position="67"/>
        <end position="101"/>
    </location>
</feature>
<feature type="region of interest" description="Disordered" evidence="14">
    <location>
        <begin position="122"/>
        <end position="144"/>
    </location>
</feature>
<dbReference type="Gene3D" id="2.30.30.40">
    <property type="entry name" value="SH3 Domains"/>
    <property type="match status" value="2"/>
</dbReference>
<dbReference type="GeneID" id="4354834"/>
<dbReference type="HOGENOM" id="CLU_248891_0_0_1"/>
<evidence type="ECO:0000256" key="14">
    <source>
        <dbReference type="SAM" id="MobiDB-lite"/>
    </source>
</evidence>